<dbReference type="Pfam" id="PF25858">
    <property type="entry name" value="DUF7958"/>
    <property type="match status" value="1"/>
</dbReference>
<keyword evidence="2" id="KW-1185">Reference proteome</keyword>
<dbReference type="Proteomes" id="UP000011519">
    <property type="component" value="Unassembled WGS sequence"/>
</dbReference>
<protein>
    <submittedName>
        <fullName evidence="1">Uncharacterized protein</fullName>
    </submittedName>
</protein>
<dbReference type="AlphaFoldDB" id="M0AE85"/>
<name>M0AE85_9EURY</name>
<accession>M0AE85</accession>
<dbReference type="RefSeq" id="WP_006651446.1">
    <property type="nucleotide sequence ID" value="NZ_AOIM01000007.1"/>
</dbReference>
<dbReference type="EMBL" id="AOIM01000007">
    <property type="protein sequence ID" value="ELY95648.1"/>
    <property type="molecule type" value="Genomic_DNA"/>
</dbReference>
<comment type="caution">
    <text evidence="1">The sequence shown here is derived from an EMBL/GenBank/DDBJ whole genome shotgun (WGS) entry which is preliminary data.</text>
</comment>
<organism evidence="1 2">
    <name type="scientific">Natrialba hulunbeirensis JCM 10989</name>
    <dbReference type="NCBI Taxonomy" id="1227493"/>
    <lineage>
        <taxon>Archaea</taxon>
        <taxon>Methanobacteriati</taxon>
        <taxon>Methanobacteriota</taxon>
        <taxon>Stenosarchaea group</taxon>
        <taxon>Halobacteria</taxon>
        <taxon>Halobacteriales</taxon>
        <taxon>Natrialbaceae</taxon>
        <taxon>Natrialba</taxon>
    </lineage>
</organism>
<dbReference type="PATRIC" id="fig|1227493.4.peg.151"/>
<sequence length="323" mass="36781">MEATIFDETIHKGQQRIGVRVVDNNSTEHELSIDKYGEIYIHEQDGYPDVPSERSPDGVRNVTQAQQYAKYYVYKDCGYPTISLQEDPDRITLVALIVAAMDTETFEEYFGDFYQQFRHHHEDEDPAIEIPDDLYTEDVFYYYTTGIFLGLDETAEADLIEQLQDETVQEYLEEAESITGSGDVAAIADELSALATEHGFGGGDLQTLAPEQWIETTSGLHVKWEIGDEIYGEFNGEPDLDRGPDAELELVPHEPESMEALQEYAVHNLKCQIRDCYVYMGVTPPESVRVTGPGKNLFTGLYQRYDGWQPYYDSDADIDWENV</sequence>
<dbReference type="OrthoDB" id="174763at2157"/>
<proteinExistence type="predicted"/>
<gene>
    <name evidence="1" type="ORF">C483_00844</name>
</gene>
<evidence type="ECO:0000313" key="2">
    <source>
        <dbReference type="Proteomes" id="UP000011519"/>
    </source>
</evidence>
<reference evidence="1 2" key="1">
    <citation type="journal article" date="2014" name="PLoS Genet.">
        <title>Phylogenetically driven sequencing of extremely halophilic archaea reveals strategies for static and dynamic osmo-response.</title>
        <authorList>
            <person name="Becker E.A."/>
            <person name="Seitzer P.M."/>
            <person name="Tritt A."/>
            <person name="Larsen D."/>
            <person name="Krusor M."/>
            <person name="Yao A.I."/>
            <person name="Wu D."/>
            <person name="Madern D."/>
            <person name="Eisen J.A."/>
            <person name="Darling A.E."/>
            <person name="Facciotti M.T."/>
        </authorList>
    </citation>
    <scope>NUCLEOTIDE SEQUENCE [LARGE SCALE GENOMIC DNA]</scope>
    <source>
        <strain evidence="1 2">JCM 10989</strain>
    </source>
</reference>
<evidence type="ECO:0000313" key="1">
    <source>
        <dbReference type="EMBL" id="ELY95648.1"/>
    </source>
</evidence>
<dbReference type="InterPro" id="IPR058264">
    <property type="entry name" value="DUF7958"/>
</dbReference>
<dbReference type="STRING" id="1227493.C483_00844"/>